<protein>
    <submittedName>
        <fullName evidence="1">Uncharacterized protein</fullName>
    </submittedName>
</protein>
<dbReference type="AlphaFoldDB" id="A0A150X0Q1"/>
<organism evidence="1 2">
    <name type="scientific">Roseivirga ehrenbergii (strain DSM 102268 / JCM 13514 / KCTC 12282 / NCIMB 14502 / KMM 6017)</name>
    <dbReference type="NCBI Taxonomy" id="279360"/>
    <lineage>
        <taxon>Bacteria</taxon>
        <taxon>Pseudomonadati</taxon>
        <taxon>Bacteroidota</taxon>
        <taxon>Cytophagia</taxon>
        <taxon>Cytophagales</taxon>
        <taxon>Roseivirgaceae</taxon>
        <taxon>Roseivirga</taxon>
    </lineage>
</organism>
<dbReference type="Proteomes" id="UP000075583">
    <property type="component" value="Unassembled WGS sequence"/>
</dbReference>
<name>A0A150X0Q1_ROSEK</name>
<proteinExistence type="predicted"/>
<gene>
    <name evidence="1" type="ORF">MB14_09455</name>
</gene>
<dbReference type="RefSeq" id="WP_062593348.1">
    <property type="nucleotide sequence ID" value="NZ_LQZQ01000049.1"/>
</dbReference>
<accession>A0A150X0Q1</accession>
<evidence type="ECO:0000313" key="2">
    <source>
        <dbReference type="Proteomes" id="UP000075583"/>
    </source>
</evidence>
<keyword evidence="2" id="KW-1185">Reference proteome</keyword>
<dbReference type="EMBL" id="LQZQ01000049">
    <property type="protein sequence ID" value="KYG72256.1"/>
    <property type="molecule type" value="Genomic_DNA"/>
</dbReference>
<comment type="caution">
    <text evidence="1">The sequence shown here is derived from an EMBL/GenBank/DDBJ whole genome shotgun (WGS) entry which is preliminary data.</text>
</comment>
<sequence>MINQETKTINIITSESVTVQDMINSIIELDNHVINVLEETAVDKLHRNKDSRILFLKNIHDINVNTIIQFSFQTESQNKLTDKDWLKKRLPHLSSSIDSHSDISKYAFHKNRHIFNQILDNLILNYFFEFETKVRNIVRSIKNLENPYYNPKSKKSNPYLNGSEPFGAIRKGLFENHLNLTNEDYEVIGIYSAIRNTIHNSGFYFSPDSKNSNYTYRTINYVFEHGKPISFFAMEMKFNMMKDLLTLFENIINHNKVKKIEKVNDLSAEVEFQ</sequence>
<evidence type="ECO:0000313" key="1">
    <source>
        <dbReference type="EMBL" id="KYG72256.1"/>
    </source>
</evidence>
<dbReference type="OrthoDB" id="1493903at2"/>
<reference evidence="1" key="1">
    <citation type="submission" date="2016-01" db="EMBL/GenBank/DDBJ databases">
        <title>Genome sequencing of Roseivirga ehrenbergii KMM 6017.</title>
        <authorList>
            <person name="Selvaratnam C."/>
            <person name="Thevarajoo S."/>
            <person name="Goh K.M."/>
            <person name="Ee R."/>
            <person name="Chan K.-G."/>
            <person name="Chong C.S."/>
        </authorList>
    </citation>
    <scope>NUCLEOTIDE SEQUENCE [LARGE SCALE GENOMIC DNA]</scope>
    <source>
        <strain evidence="1">KMM 6017</strain>
    </source>
</reference>